<dbReference type="EMBL" id="AP014704">
    <property type="protein sequence ID" value="BAQ45431.1"/>
    <property type="molecule type" value="Genomic_DNA"/>
</dbReference>
<sequence>MKVIHDDPPMREEIAAGFYPAFEDRWRRAELAGRWLMLAFVVVCALGLLGRGPLSEHTRSNRDGSIVIHYEPVARFGAPTIVRLDTRVPPGGDQVAVTIAKELVDLFGLESITPRPQTWQVAGGNIRLVFPVIKGETHAVIRFTGSPSFRGAVDLTARLDEGETLSWSQFAVP</sequence>
<keyword evidence="1" id="KW-1133">Transmembrane helix</keyword>
<protein>
    <submittedName>
        <fullName evidence="2">Uncharacterized protein</fullName>
    </submittedName>
</protein>
<dbReference type="AlphaFoldDB" id="A0A0C6EYU6"/>
<dbReference type="RefSeq" id="WP_060846763.1">
    <property type="nucleotide sequence ID" value="NZ_AP014704.1"/>
</dbReference>
<keyword evidence="1" id="KW-0812">Transmembrane</keyword>
<evidence type="ECO:0000256" key="1">
    <source>
        <dbReference type="SAM" id="Phobius"/>
    </source>
</evidence>
<organism evidence="2 3">
    <name type="scientific">Methylobacterium aquaticum</name>
    <dbReference type="NCBI Taxonomy" id="270351"/>
    <lineage>
        <taxon>Bacteria</taxon>
        <taxon>Pseudomonadati</taxon>
        <taxon>Pseudomonadota</taxon>
        <taxon>Alphaproteobacteria</taxon>
        <taxon>Hyphomicrobiales</taxon>
        <taxon>Methylobacteriaceae</taxon>
        <taxon>Methylobacterium</taxon>
    </lineage>
</organism>
<dbReference type="PATRIC" id="fig|270351.10.peg.2079"/>
<dbReference type="OrthoDB" id="7999660at2"/>
<evidence type="ECO:0000313" key="2">
    <source>
        <dbReference type="EMBL" id="BAQ45431.1"/>
    </source>
</evidence>
<evidence type="ECO:0000313" key="3">
    <source>
        <dbReference type="Proteomes" id="UP000061432"/>
    </source>
</evidence>
<keyword evidence="1" id="KW-0472">Membrane</keyword>
<gene>
    <name evidence="2" type="ORF">Maq22A_c10800</name>
</gene>
<dbReference type="KEGG" id="maqu:Maq22A_c10800"/>
<reference evidence="3" key="2">
    <citation type="submission" date="2015-01" db="EMBL/GenBank/DDBJ databases">
        <title>Complete genome sequence of Methylobacterium aquaticum strain 22A.</title>
        <authorList>
            <person name="Tani A."/>
            <person name="Ogura Y."/>
            <person name="Hayashi T."/>
        </authorList>
    </citation>
    <scope>NUCLEOTIDE SEQUENCE [LARGE SCALE GENOMIC DNA]</scope>
    <source>
        <strain evidence="3">MA-22A</strain>
    </source>
</reference>
<name>A0A0C6EYU6_9HYPH</name>
<reference evidence="2 3" key="1">
    <citation type="journal article" date="2015" name="Genome Announc.">
        <title>Complete Genome Sequence of Methylobacterium aquaticum Strain 22A, Isolated from Racomitrium japonicum Moss.</title>
        <authorList>
            <person name="Tani A."/>
            <person name="Ogura Y."/>
            <person name="Hayashi T."/>
            <person name="Kimbara K."/>
        </authorList>
    </citation>
    <scope>NUCLEOTIDE SEQUENCE [LARGE SCALE GENOMIC DNA]</scope>
    <source>
        <strain evidence="2 3">MA-22A</strain>
    </source>
</reference>
<proteinExistence type="predicted"/>
<dbReference type="Proteomes" id="UP000061432">
    <property type="component" value="Chromosome"/>
</dbReference>
<dbReference type="STRING" id="270351.Maq22A_c10800"/>
<accession>A0A0C6EYU6</accession>
<feature type="transmembrane region" description="Helical" evidence="1">
    <location>
        <begin position="32"/>
        <end position="50"/>
    </location>
</feature>